<dbReference type="AlphaFoldDB" id="A0A2X0VG89"/>
<evidence type="ECO:0000256" key="5">
    <source>
        <dbReference type="ARBA" id="ARBA00022679"/>
    </source>
</evidence>
<dbReference type="Gene3D" id="3.10.150.10">
    <property type="entry name" value="DNA Polymerase III, subunit A, domain 2"/>
    <property type="match status" value="1"/>
</dbReference>
<evidence type="ECO:0000256" key="2">
    <source>
        <dbReference type="ARBA" id="ARBA00010752"/>
    </source>
</evidence>
<comment type="similarity">
    <text evidence="2 10">Belongs to the beta sliding clamp family.</text>
</comment>
<organism evidence="14 15">
    <name type="scientific">Anaerobiospirillum thomasii</name>
    <dbReference type="NCBI Taxonomy" id="179995"/>
    <lineage>
        <taxon>Bacteria</taxon>
        <taxon>Pseudomonadati</taxon>
        <taxon>Pseudomonadota</taxon>
        <taxon>Gammaproteobacteria</taxon>
        <taxon>Aeromonadales</taxon>
        <taxon>Succinivibrionaceae</taxon>
        <taxon>Anaerobiospirillum</taxon>
    </lineage>
</organism>
<dbReference type="Pfam" id="PF02767">
    <property type="entry name" value="DNA_pol3_beta_2"/>
    <property type="match status" value="1"/>
</dbReference>
<keyword evidence="7 10" id="KW-0235">DNA replication</keyword>
<dbReference type="GO" id="GO:0003887">
    <property type="term" value="F:DNA-directed DNA polymerase activity"/>
    <property type="evidence" value="ECO:0007669"/>
    <property type="project" value="UniProtKB-UniRule"/>
</dbReference>
<keyword evidence="4 10" id="KW-0963">Cytoplasm</keyword>
<dbReference type="GO" id="GO:0008408">
    <property type="term" value="F:3'-5' exonuclease activity"/>
    <property type="evidence" value="ECO:0007669"/>
    <property type="project" value="InterPro"/>
</dbReference>
<feature type="domain" description="DNA polymerase III beta sliding clamp N-terminal" evidence="11">
    <location>
        <begin position="1"/>
        <end position="121"/>
    </location>
</feature>
<gene>
    <name evidence="14" type="primary">dnaN</name>
    <name evidence="14" type="ORF">NCTC13093_00544</name>
</gene>
<dbReference type="Pfam" id="PF00712">
    <property type="entry name" value="DNA_pol3_beta"/>
    <property type="match status" value="1"/>
</dbReference>
<evidence type="ECO:0000313" key="15">
    <source>
        <dbReference type="Proteomes" id="UP000250086"/>
    </source>
</evidence>
<dbReference type="InterPro" id="IPR022635">
    <property type="entry name" value="DNA_polIII_beta_C"/>
</dbReference>
<evidence type="ECO:0000313" key="14">
    <source>
        <dbReference type="EMBL" id="SPT69181.1"/>
    </source>
</evidence>
<feature type="domain" description="DNA polymerase III beta sliding clamp central" evidence="12">
    <location>
        <begin position="133"/>
        <end position="247"/>
    </location>
</feature>
<dbReference type="InterPro" id="IPR046938">
    <property type="entry name" value="DNA_clamp_sf"/>
</dbReference>
<evidence type="ECO:0000256" key="7">
    <source>
        <dbReference type="ARBA" id="ARBA00022705"/>
    </source>
</evidence>
<evidence type="ECO:0000259" key="12">
    <source>
        <dbReference type="Pfam" id="PF02767"/>
    </source>
</evidence>
<keyword evidence="15" id="KW-1185">Reference proteome</keyword>
<dbReference type="InterPro" id="IPR022637">
    <property type="entry name" value="DNA_polIII_beta_cen"/>
</dbReference>
<evidence type="ECO:0000256" key="8">
    <source>
        <dbReference type="ARBA" id="ARBA00022932"/>
    </source>
</evidence>
<evidence type="ECO:0000256" key="3">
    <source>
        <dbReference type="ARBA" id="ARBA00021035"/>
    </source>
</evidence>
<evidence type="ECO:0000259" key="13">
    <source>
        <dbReference type="Pfam" id="PF02768"/>
    </source>
</evidence>
<accession>A0A2X0VG89</accession>
<dbReference type="EMBL" id="UAPV01000001">
    <property type="protein sequence ID" value="SPT69181.1"/>
    <property type="molecule type" value="Genomic_DNA"/>
</dbReference>
<dbReference type="NCBIfam" id="TIGR00663">
    <property type="entry name" value="dnan"/>
    <property type="match status" value="1"/>
</dbReference>
<dbReference type="InterPro" id="IPR022634">
    <property type="entry name" value="DNA_polIII_beta_N"/>
</dbReference>
<keyword evidence="5 10" id="KW-0808">Transferase</keyword>
<name>A0A2X0VG89_9GAMM</name>
<reference evidence="14 15" key="1">
    <citation type="submission" date="2018-06" db="EMBL/GenBank/DDBJ databases">
        <authorList>
            <consortium name="Pathogen Informatics"/>
            <person name="Doyle S."/>
        </authorList>
    </citation>
    <scope>NUCLEOTIDE SEQUENCE [LARGE SCALE GENOMIC DNA]</scope>
    <source>
        <strain evidence="14 15">NCTC13093</strain>
    </source>
</reference>
<dbReference type="Gene3D" id="3.70.10.10">
    <property type="match status" value="1"/>
</dbReference>
<protein>
    <recommendedName>
        <fullName evidence="3 10">Beta sliding clamp</fullName>
    </recommendedName>
</protein>
<dbReference type="GO" id="GO:0006271">
    <property type="term" value="P:DNA strand elongation involved in DNA replication"/>
    <property type="evidence" value="ECO:0007669"/>
    <property type="project" value="TreeGrafter"/>
</dbReference>
<keyword evidence="6 10" id="KW-0548">Nucleotidyltransferase</keyword>
<evidence type="ECO:0000256" key="6">
    <source>
        <dbReference type="ARBA" id="ARBA00022695"/>
    </source>
</evidence>
<proteinExistence type="inferred from homology"/>
<dbReference type="GO" id="GO:0005737">
    <property type="term" value="C:cytoplasm"/>
    <property type="evidence" value="ECO:0007669"/>
    <property type="project" value="UniProtKB-SubCell"/>
</dbReference>
<dbReference type="GO" id="GO:0009360">
    <property type="term" value="C:DNA polymerase III complex"/>
    <property type="evidence" value="ECO:0007669"/>
    <property type="project" value="InterPro"/>
</dbReference>
<comment type="subunit">
    <text evidence="10">Forms a ring-shaped head-to-tail homodimer around DNA.</text>
</comment>
<dbReference type="InterPro" id="IPR001001">
    <property type="entry name" value="DNA_polIII_beta"/>
</dbReference>
<evidence type="ECO:0000256" key="4">
    <source>
        <dbReference type="ARBA" id="ARBA00022490"/>
    </source>
</evidence>
<dbReference type="SMART" id="SM00480">
    <property type="entry name" value="POL3Bc"/>
    <property type="match status" value="1"/>
</dbReference>
<dbReference type="Proteomes" id="UP000250086">
    <property type="component" value="Unassembled WGS sequence"/>
</dbReference>
<feature type="domain" description="DNA polymerase III beta sliding clamp C-terminal" evidence="13">
    <location>
        <begin position="250"/>
        <end position="356"/>
    </location>
</feature>
<dbReference type="GO" id="GO:0003677">
    <property type="term" value="F:DNA binding"/>
    <property type="evidence" value="ECO:0007669"/>
    <property type="project" value="UniProtKB-UniRule"/>
</dbReference>
<evidence type="ECO:0000256" key="1">
    <source>
        <dbReference type="ARBA" id="ARBA00004496"/>
    </source>
</evidence>
<evidence type="ECO:0000259" key="11">
    <source>
        <dbReference type="Pfam" id="PF00712"/>
    </source>
</evidence>
<keyword evidence="8 10" id="KW-0239">DNA-directed DNA polymerase</keyword>
<comment type="function">
    <text evidence="10">Confers DNA tethering and processivity to DNA polymerases and other proteins. Acts as a clamp, forming a ring around DNA (a reaction catalyzed by the clamp-loading complex) which diffuses in an ATP-independent manner freely and bidirectionally along dsDNA. Initially characterized for its ability to contact the catalytic subunit of DNA polymerase III (Pol III), a complex, multichain enzyme responsible for most of the replicative synthesis in bacteria; Pol III exhibits 3'-5' exonuclease proofreading activity. The beta chain is required for initiation of replication as well as for processivity of DNA replication.</text>
</comment>
<comment type="subcellular location">
    <subcellularLocation>
        <location evidence="1 10">Cytoplasm</location>
    </subcellularLocation>
</comment>
<keyword evidence="9" id="KW-0238">DNA-binding</keyword>
<dbReference type="PANTHER" id="PTHR30478:SF0">
    <property type="entry name" value="BETA SLIDING CLAMP"/>
    <property type="match status" value="1"/>
</dbReference>
<sequence>MKFQLPVQVIYKTVTQLSSVAGSTNKDDIVQNIYLKVQNGELVLRATNYGLEMTTTLALVDDGMSVIEGETTVNASKLTQVLSKMPNTANVHFSVIEDEMTITSGTSEFVLRVRSAKDFPVFEEEDVTQKIVLSQKKLKSIIDRSAFCVSADDFRDYLKGIRLEADSSTLSVFTSDGHRMAILETTLDVPVESFLGVCLIKKCATEISKLLSFTDDLVELSFSKNILVTQINNTRLSSKLLICGYPNVRAVIPKIFTTYIVPRAQTNDLISSVAILSSKRLNGVTMNFDHNSLQLRSENSEHEVATAQLEISNDNEPVEISLNASYVNETLNVIRSQNVKFSFSQPIAHAMIEAESYDDNDCGVTAKYVISRVVV</sequence>
<dbReference type="PIRSF" id="PIRSF000804">
    <property type="entry name" value="DNA_pol_III_b"/>
    <property type="match status" value="1"/>
</dbReference>
<dbReference type="PANTHER" id="PTHR30478">
    <property type="entry name" value="DNA POLYMERASE III SUBUNIT BETA"/>
    <property type="match status" value="1"/>
</dbReference>
<dbReference type="RefSeq" id="WP_113743367.1">
    <property type="nucleotide sequence ID" value="NZ_UAPU01000007.1"/>
</dbReference>
<evidence type="ECO:0000256" key="9">
    <source>
        <dbReference type="ARBA" id="ARBA00023125"/>
    </source>
</evidence>
<dbReference type="OrthoDB" id="8421503at2"/>
<dbReference type="Pfam" id="PF02768">
    <property type="entry name" value="DNA_pol3_beta_3"/>
    <property type="match status" value="1"/>
</dbReference>
<dbReference type="CDD" id="cd00140">
    <property type="entry name" value="beta_clamp"/>
    <property type="match status" value="1"/>
</dbReference>
<dbReference type="SUPFAM" id="SSF55979">
    <property type="entry name" value="DNA clamp"/>
    <property type="match status" value="3"/>
</dbReference>
<evidence type="ECO:0000256" key="10">
    <source>
        <dbReference type="PIRNR" id="PIRNR000804"/>
    </source>
</evidence>